<comment type="caution">
    <text evidence="1">The sequence shown here is derived from an EMBL/GenBank/DDBJ whole genome shotgun (WGS) entry which is preliminary data.</text>
</comment>
<dbReference type="Proteomes" id="UP001596109">
    <property type="component" value="Unassembled WGS sequence"/>
</dbReference>
<sequence>MQTKVKNYWSLYLDFLHDFKDLKYSGFSLPYLCHFTGLIRNNDEIYHKLNDKEFTKQLINQVNDQKEIQEAFDQFKHSHTKQPLVKNNEAKVLLNFDTILRFPKETFIECFDPAKTLIIMAGDKNWKRTKKPSAHLTTTPRNPDHQKEVSHIPTDYLSNYPIATPEAVMQVKNKALDIFNVHTEHHLYKNINFQNIFLAKITEIIHRIEQTKCFLQNVSISCIVVSNTHSFISRILTLVAAERGIPTICMQHGIIGSEFGYIPKVATIDAVYGDFEIDWYKKLGVSEESLEVIGHPRFDQAFANPKIDRSIFNKQLGLDATKKNLMIVVRGNRGIGKWRVLIETISKKANLNILVKDYPNINHHVLTKEFPFVYSTKDIDLYDILPNIDAVVSYPSTVGLEAMLANKPVFILNKEFPGYTGYFNSLDELVQNDPQKLGDLVVNYFDDPNWNSYVESKKVEFLKYAYPDFSNSGERLKKLIKRLTK</sequence>
<dbReference type="SUPFAM" id="SSF53756">
    <property type="entry name" value="UDP-Glycosyltransferase/glycogen phosphorylase"/>
    <property type="match status" value="1"/>
</dbReference>
<evidence type="ECO:0000313" key="2">
    <source>
        <dbReference type="Proteomes" id="UP001596109"/>
    </source>
</evidence>
<dbReference type="RefSeq" id="WP_381436506.1">
    <property type="nucleotide sequence ID" value="NZ_JBHSNO010000008.1"/>
</dbReference>
<dbReference type="InterPro" id="IPR043148">
    <property type="entry name" value="TagF_C"/>
</dbReference>
<dbReference type="EMBL" id="JBHSNO010000008">
    <property type="protein sequence ID" value="MFC5590286.1"/>
    <property type="molecule type" value="Genomic_DNA"/>
</dbReference>
<accession>A0ABW0TN94</accession>
<reference evidence="2" key="1">
    <citation type="journal article" date="2019" name="Int. J. Syst. Evol. Microbiol.">
        <title>The Global Catalogue of Microorganisms (GCM) 10K type strain sequencing project: providing services to taxonomists for standard genome sequencing and annotation.</title>
        <authorList>
            <consortium name="The Broad Institute Genomics Platform"/>
            <consortium name="The Broad Institute Genome Sequencing Center for Infectious Disease"/>
            <person name="Wu L."/>
            <person name="Ma J."/>
        </authorList>
    </citation>
    <scope>NUCLEOTIDE SEQUENCE [LARGE SCALE GENOMIC DNA]</scope>
    <source>
        <strain evidence="2">CGMCC 4.1434</strain>
    </source>
</reference>
<dbReference type="Gene3D" id="3.40.50.12580">
    <property type="match status" value="1"/>
</dbReference>
<evidence type="ECO:0000313" key="1">
    <source>
        <dbReference type="EMBL" id="MFC5590286.1"/>
    </source>
</evidence>
<name>A0ABW0TN94_9BACL</name>
<keyword evidence="2" id="KW-1185">Reference proteome</keyword>
<proteinExistence type="predicted"/>
<organism evidence="1 2">
    <name type="scientific">Sporosarcina soli</name>
    <dbReference type="NCBI Taxonomy" id="334736"/>
    <lineage>
        <taxon>Bacteria</taxon>
        <taxon>Bacillati</taxon>
        <taxon>Bacillota</taxon>
        <taxon>Bacilli</taxon>
        <taxon>Bacillales</taxon>
        <taxon>Caryophanaceae</taxon>
        <taxon>Sporosarcina</taxon>
    </lineage>
</organism>
<gene>
    <name evidence="1" type="ORF">ACFPRA_15380</name>
</gene>
<protein>
    <submittedName>
        <fullName evidence="1">Uncharacterized protein</fullName>
    </submittedName>
</protein>